<feature type="region of interest" description="Disordered" evidence="1">
    <location>
        <begin position="1"/>
        <end position="43"/>
    </location>
</feature>
<reference evidence="2" key="1">
    <citation type="submission" date="2016-12" db="EMBL/GenBank/DDBJ databases">
        <authorList>
            <person name="Moulin L."/>
        </authorList>
    </citation>
    <scope>NUCLEOTIDE SEQUENCE [LARGE SCALE GENOMIC DNA]</scope>
    <source>
        <strain evidence="2">STM 7183</strain>
    </source>
</reference>
<keyword evidence="3" id="KW-1185">Reference proteome</keyword>
<name>A0A1N7S172_9BURK</name>
<sequence length="136" mass="14391">MPPATVDASQQPRRQSRGGASTMQSQPILASSRAASRRTQATNLAQQPALSLVTIDVTVPGTSSASGRRALQKALSEGSRLFVIDLDKRNECITFRVDVIARSVGDVVGALAGALRRATIGRVHAVCVTHSIARHH</sequence>
<accession>A0A1N7S172</accession>
<organism evidence="2 3">
    <name type="scientific">Paraburkholderia piptadeniae</name>
    <dbReference type="NCBI Taxonomy" id="1701573"/>
    <lineage>
        <taxon>Bacteria</taxon>
        <taxon>Pseudomonadati</taxon>
        <taxon>Pseudomonadota</taxon>
        <taxon>Betaproteobacteria</taxon>
        <taxon>Burkholderiales</taxon>
        <taxon>Burkholderiaceae</taxon>
        <taxon>Paraburkholderia</taxon>
    </lineage>
</organism>
<protein>
    <submittedName>
        <fullName evidence="2">Uncharacterized protein</fullName>
    </submittedName>
</protein>
<comment type="caution">
    <text evidence="2">The sequence shown here is derived from an EMBL/GenBank/DDBJ whole genome shotgun (WGS) entry which is preliminary data.</text>
</comment>
<evidence type="ECO:0000313" key="2">
    <source>
        <dbReference type="EMBL" id="SIT41053.1"/>
    </source>
</evidence>
<dbReference type="AlphaFoldDB" id="A0A1N7S172"/>
<feature type="compositionally biased region" description="Polar residues" evidence="1">
    <location>
        <begin position="7"/>
        <end position="29"/>
    </location>
</feature>
<evidence type="ECO:0000256" key="1">
    <source>
        <dbReference type="SAM" id="MobiDB-lite"/>
    </source>
</evidence>
<gene>
    <name evidence="2" type="ORF">BN2476_260028</name>
</gene>
<dbReference type="Proteomes" id="UP000195569">
    <property type="component" value="Unassembled WGS sequence"/>
</dbReference>
<dbReference type="EMBL" id="CYGY02000026">
    <property type="protein sequence ID" value="SIT41053.1"/>
    <property type="molecule type" value="Genomic_DNA"/>
</dbReference>
<proteinExistence type="predicted"/>
<evidence type="ECO:0000313" key="3">
    <source>
        <dbReference type="Proteomes" id="UP000195569"/>
    </source>
</evidence>